<organism evidence="1 2">
    <name type="scientific">miscellaneous Crenarchaeota group-15 archaeon DG-45</name>
    <dbReference type="NCBI Taxonomy" id="1685127"/>
    <lineage>
        <taxon>Archaea</taxon>
        <taxon>Candidatus Bathyarchaeota</taxon>
        <taxon>MCG-15</taxon>
    </lineage>
</organism>
<dbReference type="EMBL" id="LFWZ01000003">
    <property type="protein sequence ID" value="KON31495.1"/>
    <property type="molecule type" value="Genomic_DNA"/>
</dbReference>
<protein>
    <recommendedName>
        <fullName evidence="3">Peptidase M54</fullName>
    </recommendedName>
</protein>
<dbReference type="Gene3D" id="3.40.390.10">
    <property type="entry name" value="Collagenase (Catalytic Domain)"/>
    <property type="match status" value="1"/>
</dbReference>
<gene>
    <name evidence="1" type="ORF">AC482_00455</name>
</gene>
<accession>A0A0M0BT29</accession>
<evidence type="ECO:0000313" key="2">
    <source>
        <dbReference type="Proteomes" id="UP000037210"/>
    </source>
</evidence>
<dbReference type="InterPro" id="IPR024079">
    <property type="entry name" value="MetalloPept_cat_dom_sf"/>
</dbReference>
<reference evidence="1 2" key="1">
    <citation type="submission" date="2015-06" db="EMBL/GenBank/DDBJ databases">
        <title>New insights into the roles of widespread benthic archaea in carbon and nitrogen cycling.</title>
        <authorList>
            <person name="Lazar C.S."/>
            <person name="Baker B.J."/>
            <person name="Seitz K.W."/>
            <person name="Hyde A.S."/>
            <person name="Dick G.J."/>
            <person name="Hinrichs K.-U."/>
            <person name="Teske A.P."/>
        </authorList>
    </citation>
    <scope>NUCLEOTIDE SEQUENCE [LARGE SCALE GENOMIC DNA]</scope>
    <source>
        <strain evidence="1">DG-45</strain>
    </source>
</reference>
<proteinExistence type="predicted"/>
<dbReference type="Proteomes" id="UP000037210">
    <property type="component" value="Unassembled WGS sequence"/>
</dbReference>
<evidence type="ECO:0008006" key="3">
    <source>
        <dbReference type="Google" id="ProtNLM"/>
    </source>
</evidence>
<name>A0A0M0BT29_9ARCH</name>
<dbReference type="AlphaFoldDB" id="A0A0M0BT29"/>
<evidence type="ECO:0000313" key="1">
    <source>
        <dbReference type="EMBL" id="KON31495.1"/>
    </source>
</evidence>
<comment type="caution">
    <text evidence="1">The sequence shown here is derived from an EMBL/GenBank/DDBJ whole genome shotgun (WGS) entry which is preliminary data.</text>
</comment>
<dbReference type="GO" id="GO:0008237">
    <property type="term" value="F:metallopeptidase activity"/>
    <property type="evidence" value="ECO:0007669"/>
    <property type="project" value="InterPro"/>
</dbReference>
<sequence>MHLLDVLTLNEDPRDREDLLKIIWRALSYFPEEMWDGVNYLGNVDLEHHLKIRSGEELHGAFVVEQLMNRIRELKKHLEARDLLLALTHDPVVIAYYSFEDGGLRRVVGLVRDYVNREVGAVSLFEMGEERGIKVAAHGLGHHRGLEHHPDPIDLMYVRLLNGTPLREDGFCDECKNRLELLVS</sequence>